<dbReference type="EMBL" id="JFHD01000005">
    <property type="protein sequence ID" value="KDR31568.1"/>
    <property type="molecule type" value="Genomic_DNA"/>
</dbReference>
<protein>
    <submittedName>
        <fullName evidence="2">Glycosyl transferase family 2</fullName>
    </submittedName>
</protein>
<dbReference type="SUPFAM" id="SSF53448">
    <property type="entry name" value="Nucleotide-diphospho-sugar transferases"/>
    <property type="match status" value="1"/>
</dbReference>
<proteinExistence type="predicted"/>
<organism evidence="2 3">
    <name type="scientific">Caballeronia zhejiangensis</name>
    <dbReference type="NCBI Taxonomy" id="871203"/>
    <lineage>
        <taxon>Bacteria</taxon>
        <taxon>Pseudomonadati</taxon>
        <taxon>Pseudomonadota</taxon>
        <taxon>Betaproteobacteria</taxon>
        <taxon>Burkholderiales</taxon>
        <taxon>Burkholderiaceae</taxon>
        <taxon>Caballeronia</taxon>
    </lineage>
</organism>
<dbReference type="InterPro" id="IPR029044">
    <property type="entry name" value="Nucleotide-diphossugar_trans"/>
</dbReference>
<gene>
    <name evidence="2" type="ORF">BG60_29210</name>
</gene>
<dbReference type="OrthoDB" id="9802649at2"/>
<dbReference type="GO" id="GO:0016740">
    <property type="term" value="F:transferase activity"/>
    <property type="evidence" value="ECO:0007669"/>
    <property type="project" value="UniProtKB-KW"/>
</dbReference>
<accession>A0A656QNX6</accession>
<dbReference type="InterPro" id="IPR001173">
    <property type="entry name" value="Glyco_trans_2-like"/>
</dbReference>
<dbReference type="Proteomes" id="UP000027451">
    <property type="component" value="Unassembled WGS sequence"/>
</dbReference>
<dbReference type="PANTHER" id="PTHR43685:SF11">
    <property type="entry name" value="GLYCOSYLTRANSFERASE TAGX-RELATED"/>
    <property type="match status" value="1"/>
</dbReference>
<feature type="domain" description="Glycosyltransferase 2-like" evidence="1">
    <location>
        <begin position="21"/>
        <end position="142"/>
    </location>
</feature>
<dbReference type="PANTHER" id="PTHR43685">
    <property type="entry name" value="GLYCOSYLTRANSFERASE"/>
    <property type="match status" value="1"/>
</dbReference>
<sequence>MRCESEMPATPKTEPDAPLASLLLITFNQEETVADAIRGALAQTWTPLEILISDDASADGTFSVAERCVRDYRGPHTVRLYRNEKNLGISAHLSALAARASGEMLFIAAGDDISRPERVERVMRDWLASDRRYDLVATDLQDIDADGNAHGVLRVTDLDGYRSFEDWSRNRPHVVGAAHAWARRLFNEFGPIAPGIYGEDQIMTFRAIMSHGAHTLHEPLVQYRRGGLSRKRKWRTPADFVARIKLANVNGTGETSQLVSDAEKVGVGGPMRALLAKKSARESYVSAMFGERSLARKLALVMASKDVDFGFRVKMFVYATCPWLLSPFFFVKWHVRG</sequence>
<dbReference type="Gene3D" id="3.90.550.10">
    <property type="entry name" value="Spore Coat Polysaccharide Biosynthesis Protein SpsA, Chain A"/>
    <property type="match status" value="1"/>
</dbReference>
<dbReference type="AlphaFoldDB" id="A0A656QNX6"/>
<comment type="caution">
    <text evidence="2">The sequence shown here is derived from an EMBL/GenBank/DDBJ whole genome shotgun (WGS) entry which is preliminary data.</text>
</comment>
<evidence type="ECO:0000313" key="2">
    <source>
        <dbReference type="EMBL" id="KDR31568.1"/>
    </source>
</evidence>
<keyword evidence="3" id="KW-1185">Reference proteome</keyword>
<dbReference type="Pfam" id="PF00535">
    <property type="entry name" value="Glycos_transf_2"/>
    <property type="match status" value="1"/>
</dbReference>
<evidence type="ECO:0000259" key="1">
    <source>
        <dbReference type="Pfam" id="PF00535"/>
    </source>
</evidence>
<name>A0A656QNX6_9BURK</name>
<keyword evidence="2" id="KW-0808">Transferase</keyword>
<evidence type="ECO:0000313" key="3">
    <source>
        <dbReference type="Proteomes" id="UP000027451"/>
    </source>
</evidence>
<reference evidence="2 3" key="1">
    <citation type="submission" date="2014-03" db="EMBL/GenBank/DDBJ databases">
        <title>Draft Genome Sequences of Four Burkholderia Strains.</title>
        <authorList>
            <person name="Liu X.Y."/>
            <person name="Li C.X."/>
            <person name="Xu J.H."/>
        </authorList>
    </citation>
    <scope>NUCLEOTIDE SEQUENCE [LARGE SCALE GENOMIC DNA]</scope>
    <source>
        <strain evidence="2 3">OP-1</strain>
    </source>
</reference>
<dbReference type="InterPro" id="IPR050834">
    <property type="entry name" value="Glycosyltransf_2"/>
</dbReference>